<feature type="region of interest" description="Disordered" evidence="1">
    <location>
        <begin position="156"/>
        <end position="183"/>
    </location>
</feature>
<organism evidence="2 3">
    <name type="scientific">Galdieria yellowstonensis</name>
    <dbReference type="NCBI Taxonomy" id="3028027"/>
    <lineage>
        <taxon>Eukaryota</taxon>
        <taxon>Rhodophyta</taxon>
        <taxon>Bangiophyceae</taxon>
        <taxon>Galdieriales</taxon>
        <taxon>Galdieriaceae</taxon>
        <taxon>Galdieria</taxon>
    </lineage>
</organism>
<name>A0AAV9ILQ4_9RHOD</name>
<evidence type="ECO:0000313" key="3">
    <source>
        <dbReference type="Proteomes" id="UP001300502"/>
    </source>
</evidence>
<dbReference type="Gene3D" id="2.60.40.150">
    <property type="entry name" value="C2 domain"/>
    <property type="match status" value="1"/>
</dbReference>
<gene>
    <name evidence="2" type="ORF">GAYE_SCF56G6403</name>
</gene>
<evidence type="ECO:0000256" key="1">
    <source>
        <dbReference type="SAM" id="MobiDB-lite"/>
    </source>
</evidence>
<reference evidence="2 3" key="1">
    <citation type="submission" date="2022-07" db="EMBL/GenBank/DDBJ databases">
        <title>Genome-wide signatures of adaptation to extreme environments.</title>
        <authorList>
            <person name="Cho C.H."/>
            <person name="Yoon H.S."/>
        </authorList>
    </citation>
    <scope>NUCLEOTIDE SEQUENCE [LARGE SCALE GENOMIC DNA]</scope>
    <source>
        <strain evidence="2 3">108.79 E11</strain>
    </source>
</reference>
<evidence type="ECO:0000313" key="2">
    <source>
        <dbReference type="EMBL" id="KAK4528460.1"/>
    </source>
</evidence>
<comment type="caution">
    <text evidence="2">The sequence shown here is derived from an EMBL/GenBank/DDBJ whole genome shotgun (WGS) entry which is preliminary data.</text>
</comment>
<dbReference type="EMBL" id="JANCYU010000064">
    <property type="protein sequence ID" value="KAK4528460.1"/>
    <property type="molecule type" value="Genomic_DNA"/>
</dbReference>
<dbReference type="AlphaFoldDB" id="A0AAV9ILQ4"/>
<protein>
    <recommendedName>
        <fullName evidence="4">C2 domain-containing protein</fullName>
    </recommendedName>
</protein>
<sequence>MSSSVGFRRVHFQILEVRNVRKGIVSQDVYVRTRLVPLMSGAPQGTALDEKRNGKSETVRLDVFTSKMTNTGQDLGFHEGFSFSLPVFHLVFDLWKTRAFKEDKLIGTVVISLEDVARAPNMCYSGWHETKYPAGTKREGQPSGKIFLAVQLEAPPTLSSTPVTPPGSPGEVRRGKSSRSLGDTAMAVPVSPTLYPQLDETPADRSFVFQGGDSYSAKGQPYPMEGLYSSYYGSGDIPKASLTVADYYPSSNPYLLASAPSIDNT</sequence>
<dbReference type="SUPFAM" id="SSF49562">
    <property type="entry name" value="C2 domain (Calcium/lipid-binding domain, CaLB)"/>
    <property type="match status" value="1"/>
</dbReference>
<evidence type="ECO:0008006" key="4">
    <source>
        <dbReference type="Google" id="ProtNLM"/>
    </source>
</evidence>
<proteinExistence type="predicted"/>
<dbReference type="InterPro" id="IPR035892">
    <property type="entry name" value="C2_domain_sf"/>
</dbReference>
<keyword evidence="3" id="KW-1185">Reference proteome</keyword>
<dbReference type="Proteomes" id="UP001300502">
    <property type="component" value="Unassembled WGS sequence"/>
</dbReference>
<accession>A0AAV9ILQ4</accession>